<protein>
    <recommendedName>
        <fullName evidence="4">Transmembrane protein</fullName>
    </recommendedName>
</protein>
<keyword evidence="1" id="KW-1133">Transmembrane helix</keyword>
<keyword evidence="1" id="KW-0472">Membrane</keyword>
<dbReference type="AlphaFoldDB" id="A0AA36NEN6"/>
<feature type="transmembrane region" description="Helical" evidence="1">
    <location>
        <begin position="249"/>
        <end position="272"/>
    </location>
</feature>
<organism evidence="2 3">
    <name type="scientific">Effrenium voratum</name>
    <dbReference type="NCBI Taxonomy" id="2562239"/>
    <lineage>
        <taxon>Eukaryota</taxon>
        <taxon>Sar</taxon>
        <taxon>Alveolata</taxon>
        <taxon>Dinophyceae</taxon>
        <taxon>Suessiales</taxon>
        <taxon>Symbiodiniaceae</taxon>
        <taxon>Effrenium</taxon>
    </lineage>
</organism>
<reference evidence="2" key="1">
    <citation type="submission" date="2023-08" db="EMBL/GenBank/DDBJ databases">
        <authorList>
            <person name="Chen Y."/>
            <person name="Shah S."/>
            <person name="Dougan E. K."/>
            <person name="Thang M."/>
            <person name="Chan C."/>
        </authorList>
    </citation>
    <scope>NUCLEOTIDE SEQUENCE</scope>
</reference>
<gene>
    <name evidence="2" type="ORF">EVOR1521_LOCUS23867</name>
</gene>
<evidence type="ECO:0000313" key="2">
    <source>
        <dbReference type="EMBL" id="CAJ1400551.1"/>
    </source>
</evidence>
<sequence length="415" mass="44198">MINVLWCAKLVLRPFDRMLALSFHLLWFELNLLVERFVALVPIPGLQGWLRNLEMAIEAFFIAEALQWVATALVLSGFWLTYALFLPGTGEDHRLAFDWSSDVTKADTTDTVLQALRDPELLQACKDFPLHFSSYHRELELELASDLSDCERAGFVRLQLLDANSSVVATPTPWRQLVFRERRSWLEWALHGAAAANLPPVPAEVLDGIPAARFCVAPPLLADGALHGTYRLPHLWGAAQARPLRFSAWLVFCTGLVTWTAVGAVLVCLLASRPRMEPPQPMQPPQEETLSIWSKPASLWKQSCDAAEEAAHSVVEAMKSPETRVQAASAISGAAVLGVGGGSAGLITGGLAGATLGLAPALFTFGLSVPLGAVLGGSVGAATGTVAGGGAGAVLGSSLARRFAAAGLHLASDAK</sequence>
<proteinExistence type="predicted"/>
<evidence type="ECO:0000256" key="1">
    <source>
        <dbReference type="SAM" id="Phobius"/>
    </source>
</evidence>
<comment type="caution">
    <text evidence="2">The sequence shown here is derived from an EMBL/GenBank/DDBJ whole genome shotgun (WGS) entry which is preliminary data.</text>
</comment>
<keyword evidence="1" id="KW-0812">Transmembrane</keyword>
<evidence type="ECO:0000313" key="3">
    <source>
        <dbReference type="Proteomes" id="UP001178507"/>
    </source>
</evidence>
<dbReference type="Proteomes" id="UP001178507">
    <property type="component" value="Unassembled WGS sequence"/>
</dbReference>
<evidence type="ECO:0008006" key="4">
    <source>
        <dbReference type="Google" id="ProtNLM"/>
    </source>
</evidence>
<dbReference type="EMBL" id="CAUJNA010003376">
    <property type="protein sequence ID" value="CAJ1400551.1"/>
    <property type="molecule type" value="Genomic_DNA"/>
</dbReference>
<accession>A0AA36NEN6</accession>
<name>A0AA36NEN6_9DINO</name>
<keyword evidence="3" id="KW-1185">Reference proteome</keyword>